<reference evidence="4" key="1">
    <citation type="submission" date="2019-02" db="EMBL/GenBank/DDBJ databases">
        <authorList>
            <person name="Gruber-Vodicka R. H."/>
            <person name="Seah K. B. B."/>
        </authorList>
    </citation>
    <scope>NUCLEOTIDE SEQUENCE</scope>
    <source>
        <strain evidence="2">BECK_BZ197</strain>
        <strain evidence="4">BECK_BZ198</strain>
        <strain evidence="3">BECK_BZ199</strain>
    </source>
</reference>
<proteinExistence type="predicted"/>
<dbReference type="EMBL" id="CAADGH010000041">
    <property type="protein sequence ID" value="VFK76077.1"/>
    <property type="molecule type" value="Genomic_DNA"/>
</dbReference>
<dbReference type="AlphaFoldDB" id="A0A451BCR2"/>
<dbReference type="EMBL" id="CAADFO010000041">
    <property type="protein sequence ID" value="VFK28713.1"/>
    <property type="molecule type" value="Genomic_DNA"/>
</dbReference>
<evidence type="ECO:0000256" key="1">
    <source>
        <dbReference type="SAM" id="MobiDB-lite"/>
    </source>
</evidence>
<accession>A0A451BCR2</accession>
<dbReference type="EMBL" id="CAADFQ010000043">
    <property type="protein sequence ID" value="VFK33276.1"/>
    <property type="molecule type" value="Genomic_DNA"/>
</dbReference>
<sequence length="227" mass="26007">MIVFINNIAGQLRIKSPTEIDNGPDFPQSGKPETKKADETSRPDILEFLIVLFRIFRESHYIDVLKRYLRVPGTPIQPLIHSATITSSESTGKTMWYRVMTINHMDSGLFGVCSRPTATNCCSLPTNKPYYWNESINSAFSINPCSRNVIPVFQDNQVIQHLDIQQMPPFGKNSRDLFVGFVSAKSSSRVIVYKLSATHDHNQIREAYNTWKQQRKEFLPPRREGNE</sequence>
<gene>
    <name evidence="2" type="ORF">BECKMB1821G_GA0114241_10413</name>
    <name evidence="4" type="ORF">BECKMB1821H_GA0114242_10415</name>
    <name evidence="3" type="ORF">BECKMB1821I_GA0114274_10435</name>
</gene>
<evidence type="ECO:0000313" key="2">
    <source>
        <dbReference type="EMBL" id="VFK28713.1"/>
    </source>
</evidence>
<evidence type="ECO:0000313" key="3">
    <source>
        <dbReference type="EMBL" id="VFK33276.1"/>
    </source>
</evidence>
<protein>
    <submittedName>
        <fullName evidence="4">Uncharacterized protein</fullName>
    </submittedName>
</protein>
<organism evidence="4">
    <name type="scientific">Candidatus Kentrum sp. MB</name>
    <dbReference type="NCBI Taxonomy" id="2138164"/>
    <lineage>
        <taxon>Bacteria</taxon>
        <taxon>Pseudomonadati</taxon>
        <taxon>Pseudomonadota</taxon>
        <taxon>Gammaproteobacteria</taxon>
        <taxon>Candidatus Kentrum</taxon>
    </lineage>
</organism>
<name>A0A451BCR2_9GAMM</name>
<evidence type="ECO:0000313" key="4">
    <source>
        <dbReference type="EMBL" id="VFK76077.1"/>
    </source>
</evidence>
<feature type="region of interest" description="Disordered" evidence="1">
    <location>
        <begin position="16"/>
        <end position="39"/>
    </location>
</feature>